<dbReference type="EMBL" id="LIZS01000097">
    <property type="protein sequence ID" value="KPJ51790.1"/>
    <property type="molecule type" value="Genomic_DNA"/>
</dbReference>
<reference evidence="1 2" key="1">
    <citation type="journal article" date="2015" name="Microbiome">
        <title>Genomic resolution of linkages in carbon, nitrogen, and sulfur cycling among widespread estuary sediment bacteria.</title>
        <authorList>
            <person name="Baker B.J."/>
            <person name="Lazar C.S."/>
            <person name="Teske A.P."/>
            <person name="Dick G.J."/>
        </authorList>
    </citation>
    <scope>NUCLEOTIDE SEQUENCE [LARGE SCALE GENOMIC DNA]</scope>
    <source>
        <strain evidence="1">DG_24</strain>
    </source>
</reference>
<accession>A0A0S7WNQ0</accession>
<dbReference type="Proteomes" id="UP000052008">
    <property type="component" value="Unassembled WGS sequence"/>
</dbReference>
<dbReference type="AlphaFoldDB" id="A0A0S7WNQ0"/>
<evidence type="ECO:0000313" key="1">
    <source>
        <dbReference type="EMBL" id="KPJ51790.1"/>
    </source>
</evidence>
<gene>
    <name evidence="1" type="ORF">AMJ39_09300</name>
</gene>
<organism evidence="1 2">
    <name type="scientific">candidate division TA06 bacterium DG_24</name>
    <dbReference type="NCBI Taxonomy" id="1703770"/>
    <lineage>
        <taxon>Bacteria</taxon>
        <taxon>Bacteria division TA06</taxon>
    </lineage>
</organism>
<protein>
    <submittedName>
        <fullName evidence="1">Uncharacterized protein</fullName>
    </submittedName>
</protein>
<name>A0A0S7WNQ0_UNCT6</name>
<sequence>MRLSSLSVLHFQSRSVRCITYSAKLEGLLIVIWGLVVFEIKVREESPLSIACLDPGMGGLAEGEGYVLVLLDVLPCKAPYNWPVVLTTLPTTPIVPSDEVVEVLHVDL</sequence>
<evidence type="ECO:0000313" key="2">
    <source>
        <dbReference type="Proteomes" id="UP000052008"/>
    </source>
</evidence>
<comment type="caution">
    <text evidence="1">The sequence shown here is derived from an EMBL/GenBank/DDBJ whole genome shotgun (WGS) entry which is preliminary data.</text>
</comment>
<proteinExistence type="predicted"/>